<evidence type="ECO:0000256" key="2">
    <source>
        <dbReference type="ARBA" id="ARBA00022990"/>
    </source>
</evidence>
<dbReference type="Proteomes" id="UP000590740">
    <property type="component" value="Unassembled WGS sequence"/>
</dbReference>
<comment type="caution">
    <text evidence="3">The sequence shown here is derived from an EMBL/GenBank/DDBJ whole genome shotgun (WGS) entry which is preliminary data.</text>
</comment>
<dbReference type="InterPro" id="IPR027417">
    <property type="entry name" value="P-loop_NTPase"/>
</dbReference>
<dbReference type="Gene3D" id="1.25.40.10">
    <property type="entry name" value="Tetratricopeptide repeat domain"/>
    <property type="match status" value="1"/>
</dbReference>
<dbReference type="PANTHER" id="PTHR28623:SF1">
    <property type="entry name" value="PROTEIN FAM118B"/>
    <property type="match status" value="1"/>
</dbReference>
<evidence type="ECO:0000313" key="3">
    <source>
        <dbReference type="EMBL" id="MBB5031777.1"/>
    </source>
</evidence>
<keyword evidence="4" id="KW-1185">Reference proteome</keyword>
<dbReference type="PANTHER" id="PTHR28623">
    <property type="entry name" value="PROTEIN FAM118B"/>
    <property type="match status" value="1"/>
</dbReference>
<sequence length="1114" mass="122859">MPHPPSDPEKALREAISNGNIVFVAGTGVSMSATFDPAKKASHPQASWAGLLKHGVDEAERMGRLAGKKAALYRSMLDVDPTTQNLISAATAVTDAFGGVSSGIFKDWLAATIGTIRPINRDIIDALHALRQADNLLATTNYDDVLLDHPSPLVPITWTDGDDIIGAQRNREFDKIIYLHGYWKRPETVILNGRSYDQIARHEEYRDDLAAFWRTTTWVYVGCGISGLNDPDFGLLLERHGERARGAQHWDFCLVHKNDRAAFQKHFDDLELNIVAVSYGDNHGALPAFLRTLLPAPVSHVSATALAPSPCTIPRPPAFYAEPDYIGSHKFVGRAAELQILSDWAAPADPTNLLLFEAIGGNGKSMLTWEWTTNPRHALAARPADKPWAGRFWYSFYEGGACMADFCHHALAYMTGRPLEDFAKKKTAYLKDDLLALLHANPWLLILDGLERILVAYHRIDAAEVPDEEANIPTDKIANRNPCDAIRDEDNDLLRALAAAAPSKLLVSSRLTPRVLLNPSGQPIPGAKRITLPGLRPPDAEALLRSCGIEGKSDAIQSYLTANCDNHPLVIGILGGLIANYLPARGDFDAWSAAADGGAPLDLASLDLIQRRNHILEAAIQKLPDASRQLLSTLALLTDSLDYETLKAFNPHLSPDPKKLQGTVKDLEQRGLLQWDGRTRKYDLHPVVRGVASGAMAAADRERHGQRVVDHFTAQPHRPYDDAETLEDVRSGLHVVRALLKLGHYQQAADAYAGALSDALFFNLNAYAEVLSLLKPFFPNGWGELPKEVTARDSSYLAACAAIALDSCGEPAAALAAYGTALRVDLKAEDWTNTTTVLRNISATQSAQNRLARELRTDSFALEVAKLSEDKEGVFRGRLNLFAHQSRLGQWAEAAATWSLLAPMGRAWSRAVYRPGFAERLYAQFHFWQGSLQEAHLAEAERLAVQGKNRTTIRNLHRLRGDWRLTQGEWALAAASYQEAVRLARDTRSVIDADSETGLALAKHHLGQLANPREEAERLSTITSGHLLAQLWLALGDTEQAKHHALAAYQWAWADGEPYVHRYELTQTTELLRQMNVPIPNLPPYDPAKDEKLPWEDEVRAAIENLRDKKGMGD</sequence>
<dbReference type="InterPro" id="IPR011990">
    <property type="entry name" value="TPR-like_helical_dom_sf"/>
</dbReference>
<dbReference type="RefSeq" id="WP_184338707.1">
    <property type="nucleotide sequence ID" value="NZ_JACHIG010000002.1"/>
</dbReference>
<dbReference type="AlphaFoldDB" id="A0A7W7Y8X1"/>
<keyword evidence="1" id="KW-0597">Phosphoprotein</keyword>
<evidence type="ECO:0000313" key="4">
    <source>
        <dbReference type="Proteomes" id="UP000590740"/>
    </source>
</evidence>
<keyword evidence="2" id="KW-0007">Acetylation</keyword>
<name>A0A7W7Y8X1_9BACT</name>
<reference evidence="3 4" key="1">
    <citation type="submission" date="2020-08" db="EMBL/GenBank/DDBJ databases">
        <title>Genomic Encyclopedia of Type Strains, Phase IV (KMG-IV): sequencing the most valuable type-strain genomes for metagenomic binning, comparative biology and taxonomic classification.</title>
        <authorList>
            <person name="Goeker M."/>
        </authorList>
    </citation>
    <scope>NUCLEOTIDE SEQUENCE [LARGE SCALE GENOMIC DNA]</scope>
    <source>
        <strain evidence="3 4">DSM 12252</strain>
    </source>
</reference>
<protein>
    <submittedName>
        <fullName evidence="3">Tetratricopeptide (TPR) repeat protein</fullName>
    </submittedName>
</protein>
<dbReference type="Pfam" id="PF13289">
    <property type="entry name" value="SIR2_2"/>
    <property type="match status" value="1"/>
</dbReference>
<proteinExistence type="predicted"/>
<accession>A0A7W7Y8X1</accession>
<evidence type="ECO:0000256" key="1">
    <source>
        <dbReference type="ARBA" id="ARBA00022553"/>
    </source>
</evidence>
<gene>
    <name evidence="3" type="ORF">HNQ65_001345</name>
</gene>
<organism evidence="3 4">
    <name type="scientific">Prosthecobacter vanneervenii</name>
    <dbReference type="NCBI Taxonomy" id="48466"/>
    <lineage>
        <taxon>Bacteria</taxon>
        <taxon>Pseudomonadati</taxon>
        <taxon>Verrucomicrobiota</taxon>
        <taxon>Verrucomicrobiia</taxon>
        <taxon>Verrucomicrobiales</taxon>
        <taxon>Verrucomicrobiaceae</taxon>
        <taxon>Prosthecobacter</taxon>
    </lineage>
</organism>
<dbReference type="InterPro" id="IPR038916">
    <property type="entry name" value="FAM118"/>
</dbReference>
<dbReference type="SUPFAM" id="SSF52540">
    <property type="entry name" value="P-loop containing nucleoside triphosphate hydrolases"/>
    <property type="match status" value="1"/>
</dbReference>
<dbReference type="EMBL" id="JACHIG010000002">
    <property type="protein sequence ID" value="MBB5031777.1"/>
    <property type="molecule type" value="Genomic_DNA"/>
</dbReference>